<comment type="catalytic activity">
    <reaction evidence="1">
        <text>ATP + protein L-histidine = ADP + protein N-phospho-L-histidine.</text>
        <dbReference type="EC" id="2.7.13.3"/>
    </reaction>
</comment>
<accession>A0A2A4AJ77</accession>
<evidence type="ECO:0000256" key="7">
    <source>
        <dbReference type="ARBA" id="ARBA00022840"/>
    </source>
</evidence>
<dbReference type="GO" id="GO:0046983">
    <property type="term" value="F:protein dimerization activity"/>
    <property type="evidence" value="ECO:0007669"/>
    <property type="project" value="InterPro"/>
</dbReference>
<dbReference type="EMBL" id="NWBP01000032">
    <property type="protein sequence ID" value="PCC82266.1"/>
    <property type="molecule type" value="Genomic_DNA"/>
</dbReference>
<dbReference type="GO" id="GO:0016020">
    <property type="term" value="C:membrane"/>
    <property type="evidence" value="ECO:0007669"/>
    <property type="project" value="InterPro"/>
</dbReference>
<keyword evidence="4" id="KW-0808">Transferase</keyword>
<dbReference type="GO" id="GO:0000155">
    <property type="term" value="F:phosphorelay sensor kinase activity"/>
    <property type="evidence" value="ECO:0007669"/>
    <property type="project" value="InterPro"/>
</dbReference>
<dbReference type="InterPro" id="IPR036890">
    <property type="entry name" value="HATPase_C_sf"/>
</dbReference>
<comment type="caution">
    <text evidence="12">The sequence shown here is derived from an EMBL/GenBank/DDBJ whole genome shotgun (WGS) entry which is preliminary data.</text>
</comment>
<dbReference type="GO" id="GO:0005524">
    <property type="term" value="F:ATP binding"/>
    <property type="evidence" value="ECO:0007669"/>
    <property type="project" value="UniProtKB-KW"/>
</dbReference>
<evidence type="ECO:0000313" key="12">
    <source>
        <dbReference type="EMBL" id="PCC82266.1"/>
    </source>
</evidence>
<keyword evidence="9" id="KW-0472">Membrane</keyword>
<keyword evidence="6 12" id="KW-0418">Kinase</keyword>
<sequence>MATFKSVAWNLVLALLCIPAAVVSVVMLPWIPLVASLMAVITRGGARWLGVKIRYRTPHRWFDWQHFYHLLIQLLLSILSMALWLFVGSMTVVFFIAPFFTDRFNIGSLVIENRALAIVVSWTFGCLCLLVLIFGAKFLTFLSVSTTRLALESDARATLIDAFSGERRRIERELHDGPQQYLTALKLNLAAAKRGDTAALDAADHNASLALSALRDTVRGIAPQVLFDNGLIAALEELLVHSGLETTLECKGEERSLDETSALLAYHCVAEGLTNAVKHGEATAATVKLDYREGIKISITDNGHGLTAGEGTGIAGLEERAIALGGSVKLEDTDQGARLRMKLP</sequence>
<name>A0A2A4AJ77_9CORY</name>
<evidence type="ECO:0000256" key="3">
    <source>
        <dbReference type="ARBA" id="ARBA00022553"/>
    </source>
</evidence>
<dbReference type="EC" id="2.7.13.3" evidence="2"/>
<dbReference type="Gene3D" id="1.20.5.1930">
    <property type="match status" value="1"/>
</dbReference>
<proteinExistence type="predicted"/>
<dbReference type="CDD" id="cd16917">
    <property type="entry name" value="HATPase_UhpB-NarQ-NarX-like"/>
    <property type="match status" value="1"/>
</dbReference>
<feature type="transmembrane region" description="Helical" evidence="9">
    <location>
        <begin position="7"/>
        <end position="27"/>
    </location>
</feature>
<gene>
    <name evidence="12" type="ORF">COM45_09630</name>
</gene>
<dbReference type="InterPro" id="IPR050482">
    <property type="entry name" value="Sensor_HK_TwoCompSys"/>
</dbReference>
<dbReference type="Pfam" id="PF07730">
    <property type="entry name" value="HisKA_3"/>
    <property type="match status" value="1"/>
</dbReference>
<protein>
    <recommendedName>
        <fullName evidence="2">histidine kinase</fullName>
        <ecNumber evidence="2">2.7.13.3</ecNumber>
    </recommendedName>
</protein>
<evidence type="ECO:0000256" key="6">
    <source>
        <dbReference type="ARBA" id="ARBA00022777"/>
    </source>
</evidence>
<keyword evidence="7" id="KW-0067">ATP-binding</keyword>
<dbReference type="Proteomes" id="UP000218690">
    <property type="component" value="Unassembled WGS sequence"/>
</dbReference>
<evidence type="ECO:0000256" key="8">
    <source>
        <dbReference type="ARBA" id="ARBA00023012"/>
    </source>
</evidence>
<evidence type="ECO:0000256" key="5">
    <source>
        <dbReference type="ARBA" id="ARBA00022741"/>
    </source>
</evidence>
<reference evidence="12 13" key="1">
    <citation type="submission" date="2017-09" db="EMBL/GenBank/DDBJ databases">
        <title>Draft Genome Sequence of Corynebacterium accolens AH4003.</title>
        <authorList>
            <person name="Chen Y."/>
            <person name="Oosthuysen W.F."/>
            <person name="Kelley S."/>
            <person name="Horswill A."/>
        </authorList>
    </citation>
    <scope>NUCLEOTIDE SEQUENCE [LARGE SCALE GENOMIC DNA]</scope>
    <source>
        <strain evidence="12 13">AH4003</strain>
    </source>
</reference>
<feature type="domain" description="Signal transduction histidine kinase subgroup 3 dimerisation and phosphoacceptor" evidence="11">
    <location>
        <begin position="166"/>
        <end position="225"/>
    </location>
</feature>
<evidence type="ECO:0000259" key="10">
    <source>
        <dbReference type="Pfam" id="PF02518"/>
    </source>
</evidence>
<organism evidence="12 13">
    <name type="scientific">Corynebacterium accolens</name>
    <dbReference type="NCBI Taxonomy" id="38284"/>
    <lineage>
        <taxon>Bacteria</taxon>
        <taxon>Bacillati</taxon>
        <taxon>Actinomycetota</taxon>
        <taxon>Actinomycetes</taxon>
        <taxon>Mycobacteriales</taxon>
        <taxon>Corynebacteriaceae</taxon>
        <taxon>Corynebacterium</taxon>
    </lineage>
</organism>
<dbReference type="Pfam" id="PF02518">
    <property type="entry name" value="HATPase_c"/>
    <property type="match status" value="1"/>
</dbReference>
<dbReference type="Gene3D" id="3.30.565.10">
    <property type="entry name" value="Histidine kinase-like ATPase, C-terminal domain"/>
    <property type="match status" value="1"/>
</dbReference>
<dbReference type="PANTHER" id="PTHR24421">
    <property type="entry name" value="NITRATE/NITRITE SENSOR PROTEIN NARX-RELATED"/>
    <property type="match status" value="1"/>
</dbReference>
<evidence type="ECO:0000313" key="13">
    <source>
        <dbReference type="Proteomes" id="UP000218690"/>
    </source>
</evidence>
<dbReference type="InterPro" id="IPR011712">
    <property type="entry name" value="Sig_transdc_His_kin_sub3_dim/P"/>
</dbReference>
<dbReference type="PANTHER" id="PTHR24421:SF10">
    <property type="entry name" value="NITRATE_NITRITE SENSOR PROTEIN NARQ"/>
    <property type="match status" value="1"/>
</dbReference>
<feature type="domain" description="Histidine kinase/HSP90-like ATPase" evidence="10">
    <location>
        <begin position="264"/>
        <end position="344"/>
    </location>
</feature>
<feature type="transmembrane region" description="Helical" evidence="9">
    <location>
        <begin position="116"/>
        <end position="139"/>
    </location>
</feature>
<keyword evidence="5" id="KW-0547">Nucleotide-binding</keyword>
<keyword evidence="9" id="KW-0812">Transmembrane</keyword>
<keyword evidence="9" id="KW-1133">Transmembrane helix</keyword>
<evidence type="ECO:0000259" key="11">
    <source>
        <dbReference type="Pfam" id="PF07730"/>
    </source>
</evidence>
<evidence type="ECO:0000256" key="4">
    <source>
        <dbReference type="ARBA" id="ARBA00022679"/>
    </source>
</evidence>
<keyword evidence="3" id="KW-0597">Phosphoprotein</keyword>
<evidence type="ECO:0000256" key="9">
    <source>
        <dbReference type="SAM" id="Phobius"/>
    </source>
</evidence>
<dbReference type="AlphaFoldDB" id="A0A2A4AJ77"/>
<dbReference type="InterPro" id="IPR003594">
    <property type="entry name" value="HATPase_dom"/>
</dbReference>
<evidence type="ECO:0000256" key="1">
    <source>
        <dbReference type="ARBA" id="ARBA00000085"/>
    </source>
</evidence>
<feature type="transmembrane region" description="Helical" evidence="9">
    <location>
        <begin position="70"/>
        <end position="96"/>
    </location>
</feature>
<evidence type="ECO:0000256" key="2">
    <source>
        <dbReference type="ARBA" id="ARBA00012438"/>
    </source>
</evidence>
<dbReference type="SUPFAM" id="SSF55874">
    <property type="entry name" value="ATPase domain of HSP90 chaperone/DNA topoisomerase II/histidine kinase"/>
    <property type="match status" value="1"/>
</dbReference>
<keyword evidence="8" id="KW-0902">Two-component regulatory system</keyword>